<gene>
    <name evidence="3" type="ORF">C450_16425</name>
</gene>
<dbReference type="PATRIC" id="fig|1227456.3.peg.3340"/>
<evidence type="ECO:0000313" key="3">
    <source>
        <dbReference type="EMBL" id="EMA49876.1"/>
    </source>
</evidence>
<reference evidence="3 4" key="1">
    <citation type="journal article" date="2014" name="PLoS Genet.">
        <title>Phylogenetically driven sequencing of extremely halophilic archaea reveals strategies for static and dynamic osmo-response.</title>
        <authorList>
            <person name="Becker E.A."/>
            <person name="Seitzer P.M."/>
            <person name="Tritt A."/>
            <person name="Larsen D."/>
            <person name="Krusor M."/>
            <person name="Yao A.I."/>
            <person name="Wu D."/>
            <person name="Madern D."/>
            <person name="Eisen J.A."/>
            <person name="Darling A.E."/>
            <person name="Facciotti M.T."/>
        </authorList>
    </citation>
    <scope>NUCLEOTIDE SEQUENCE [LARGE SCALE GENOMIC DNA]</scope>
    <source>
        <strain evidence="3 4">DSM 8989</strain>
    </source>
</reference>
<dbReference type="Gene3D" id="3.40.30.10">
    <property type="entry name" value="Glutaredoxin"/>
    <property type="match status" value="1"/>
</dbReference>
<name>M0MW96_9EURY</name>
<dbReference type="RefSeq" id="WP_005045217.1">
    <property type="nucleotide sequence ID" value="NZ_AOME01000076.1"/>
</dbReference>
<evidence type="ECO:0000256" key="1">
    <source>
        <dbReference type="SAM" id="MobiDB-lite"/>
    </source>
</evidence>
<accession>M0MW96</accession>
<keyword evidence="4" id="KW-1185">Reference proteome</keyword>
<dbReference type="PANTHER" id="PTHR13887:SF41">
    <property type="entry name" value="THIOREDOXIN SUPERFAMILY PROTEIN"/>
    <property type="match status" value="1"/>
</dbReference>
<protein>
    <submittedName>
        <fullName evidence="3">DSBA oxidoreductase</fullName>
    </submittedName>
</protein>
<dbReference type="GO" id="GO:0016491">
    <property type="term" value="F:oxidoreductase activity"/>
    <property type="evidence" value="ECO:0007669"/>
    <property type="project" value="InterPro"/>
</dbReference>
<feature type="region of interest" description="Disordered" evidence="1">
    <location>
        <begin position="59"/>
        <end position="79"/>
    </location>
</feature>
<comment type="caution">
    <text evidence="3">The sequence shown here is derived from an EMBL/GenBank/DDBJ whole genome shotgun (WGS) entry which is preliminary data.</text>
</comment>
<dbReference type="InterPro" id="IPR036249">
    <property type="entry name" value="Thioredoxin-like_sf"/>
</dbReference>
<dbReference type="InterPro" id="IPR001853">
    <property type="entry name" value="DSBA-like_thioredoxin_dom"/>
</dbReference>
<sequence length="226" mass="25329">MSHDTAASDASTASDDETLTMYADYVCPFCYLGEASLEQYREERDDPLDVAWHPFDLRSRERGPDGEIDPAADSGKDDEYYEQARENVRRLQEEYDVEMSLEIAEDVDSKHAQQAALFVREEYPDAFAAFHERVFDALWQDERDIGDPEVLAEIAADVGPTDGEGTEIDTDALRAAIDDPDHEAALEERFREAQQTGVTGVPTFAYEGHAARGAVPPEHLRRLIEG</sequence>
<organism evidence="3 4">
    <name type="scientific">Halococcus salifodinae DSM 8989</name>
    <dbReference type="NCBI Taxonomy" id="1227456"/>
    <lineage>
        <taxon>Archaea</taxon>
        <taxon>Methanobacteriati</taxon>
        <taxon>Methanobacteriota</taxon>
        <taxon>Stenosarchaea group</taxon>
        <taxon>Halobacteria</taxon>
        <taxon>Halobacteriales</taxon>
        <taxon>Halococcaceae</taxon>
        <taxon>Halococcus</taxon>
    </lineage>
</organism>
<dbReference type="STRING" id="1227456.C450_16425"/>
<feature type="domain" description="DSBA-like thioredoxin" evidence="2">
    <location>
        <begin position="18"/>
        <end position="224"/>
    </location>
</feature>
<evidence type="ECO:0000259" key="2">
    <source>
        <dbReference type="Pfam" id="PF01323"/>
    </source>
</evidence>
<dbReference type="Pfam" id="PF01323">
    <property type="entry name" value="DSBA"/>
    <property type="match status" value="1"/>
</dbReference>
<proteinExistence type="predicted"/>
<dbReference type="SUPFAM" id="SSF52833">
    <property type="entry name" value="Thioredoxin-like"/>
    <property type="match status" value="1"/>
</dbReference>
<evidence type="ECO:0000313" key="4">
    <source>
        <dbReference type="Proteomes" id="UP000011625"/>
    </source>
</evidence>
<dbReference type="EMBL" id="AOME01000076">
    <property type="protein sequence ID" value="EMA49876.1"/>
    <property type="molecule type" value="Genomic_DNA"/>
</dbReference>
<dbReference type="AlphaFoldDB" id="M0MW96"/>
<dbReference type="OrthoDB" id="359198at2157"/>
<dbReference type="Proteomes" id="UP000011625">
    <property type="component" value="Unassembled WGS sequence"/>
</dbReference>
<dbReference type="PANTHER" id="PTHR13887">
    <property type="entry name" value="GLUTATHIONE S-TRANSFERASE KAPPA"/>
    <property type="match status" value="1"/>
</dbReference>